<evidence type="ECO:0000313" key="6">
    <source>
        <dbReference type="Proteomes" id="UP000247746"/>
    </source>
</evidence>
<sequence length="411" mass="47294">MDIKICSNRELDLSKSYLISEILDLSLDQKVKVNGVGVFDDSGKILPIISEYLSYQFKHEKIAYETANTYGKNLTYFLKYIRSRPDYNDDETDEVFITVPGYVIQEYFTFLSSEERRSSATIRNRDGAIYAFINFLCSCTEDRQPLREDNPYSNGYLSKVPKRTPIISCTLDDLFILIKSTQSERERVILQFLYDSGVRRSELIRVTLKDFRDPINFNSEKFISADSDQPIHAGYVPLAIKGSKGRGNQIKPRWSLVSSATIKRIQKYHASPLYKKHARKYSSPDETPAFFNAKGTPYTRSAINKLLERLSKRAIKKGRLNRIISPHKLRHGNAYAILQSNDLGSDYLDRLVIVQKNLGHNQLSTTQMYTSIPQEIYNSICDENGDLITRSEKMRRLSEQTQLKIGIKDIK</sequence>
<dbReference type="SUPFAM" id="SSF56349">
    <property type="entry name" value="DNA breaking-rejoining enzymes"/>
    <property type="match status" value="1"/>
</dbReference>
<dbReference type="GO" id="GO:0006310">
    <property type="term" value="P:DNA recombination"/>
    <property type="evidence" value="ECO:0007669"/>
    <property type="project" value="UniProtKB-KW"/>
</dbReference>
<dbReference type="InterPro" id="IPR002104">
    <property type="entry name" value="Integrase_catalytic"/>
</dbReference>
<proteinExistence type="predicted"/>
<name>A0A2V4V7J8_9GAMM</name>
<dbReference type="Proteomes" id="UP000247746">
    <property type="component" value="Unassembled WGS sequence"/>
</dbReference>
<dbReference type="Pfam" id="PF00589">
    <property type="entry name" value="Phage_integrase"/>
    <property type="match status" value="1"/>
</dbReference>
<dbReference type="EMBL" id="QJSU01000007">
    <property type="protein sequence ID" value="PYE38438.1"/>
    <property type="molecule type" value="Genomic_DNA"/>
</dbReference>
<gene>
    <name evidence="5" type="ORF">DFP82_10760</name>
</gene>
<evidence type="ECO:0000256" key="2">
    <source>
        <dbReference type="ARBA" id="ARBA00022908"/>
    </source>
</evidence>
<dbReference type="PANTHER" id="PTHR30349:SF81">
    <property type="entry name" value="TYROSINE RECOMBINASE XERC"/>
    <property type="match status" value="1"/>
</dbReference>
<keyword evidence="3" id="KW-0233">DNA recombination</keyword>
<dbReference type="GO" id="GO:0003677">
    <property type="term" value="F:DNA binding"/>
    <property type="evidence" value="ECO:0007669"/>
    <property type="project" value="InterPro"/>
</dbReference>
<dbReference type="InterPro" id="IPR050090">
    <property type="entry name" value="Tyrosine_recombinase_XerCD"/>
</dbReference>
<dbReference type="InterPro" id="IPR011010">
    <property type="entry name" value="DNA_brk_join_enz"/>
</dbReference>
<evidence type="ECO:0000259" key="4">
    <source>
        <dbReference type="PROSITE" id="PS51898"/>
    </source>
</evidence>
<dbReference type="OrthoDB" id="5899838at2"/>
<dbReference type="PROSITE" id="PS51898">
    <property type="entry name" value="TYR_RECOMBINASE"/>
    <property type="match status" value="1"/>
</dbReference>
<protein>
    <submittedName>
        <fullName evidence="5">Integrase/recombinase XerC</fullName>
    </submittedName>
</protein>
<accession>A0A2V4V7J8</accession>
<dbReference type="GO" id="GO:0015074">
    <property type="term" value="P:DNA integration"/>
    <property type="evidence" value="ECO:0007669"/>
    <property type="project" value="UniProtKB-KW"/>
</dbReference>
<dbReference type="PANTHER" id="PTHR30349">
    <property type="entry name" value="PHAGE INTEGRASE-RELATED"/>
    <property type="match status" value="1"/>
</dbReference>
<reference evidence="5 6" key="1">
    <citation type="submission" date="2018-06" db="EMBL/GenBank/DDBJ databases">
        <title>Genomic Encyclopedia of Type Strains, Phase III (KMG-III): the genomes of soil and plant-associated and newly described type strains.</title>
        <authorList>
            <person name="Whitman W."/>
        </authorList>
    </citation>
    <scope>NUCLEOTIDE SEQUENCE [LARGE SCALE GENOMIC DNA]</scope>
    <source>
        <strain evidence="5 6">CECT 5889</strain>
    </source>
</reference>
<comment type="caution">
    <text evidence="5">The sequence shown here is derived from an EMBL/GenBank/DDBJ whole genome shotgun (WGS) entry which is preliminary data.</text>
</comment>
<dbReference type="GO" id="GO:0007059">
    <property type="term" value="P:chromosome segregation"/>
    <property type="evidence" value="ECO:0007669"/>
    <property type="project" value="UniProtKB-KW"/>
</dbReference>
<dbReference type="RefSeq" id="WP_110923593.1">
    <property type="nucleotide sequence ID" value="NZ_QJSU01000007.1"/>
</dbReference>
<dbReference type="AlphaFoldDB" id="A0A2V4V7J8"/>
<organism evidence="5 6">
    <name type="scientific">Psychrobacter fozii</name>
    <dbReference type="NCBI Taxonomy" id="198480"/>
    <lineage>
        <taxon>Bacteria</taxon>
        <taxon>Pseudomonadati</taxon>
        <taxon>Pseudomonadota</taxon>
        <taxon>Gammaproteobacteria</taxon>
        <taxon>Moraxellales</taxon>
        <taxon>Moraxellaceae</taxon>
        <taxon>Psychrobacter</taxon>
    </lineage>
</organism>
<keyword evidence="6" id="KW-1185">Reference proteome</keyword>
<dbReference type="Gene3D" id="1.10.443.10">
    <property type="entry name" value="Intergrase catalytic core"/>
    <property type="match status" value="1"/>
</dbReference>
<feature type="domain" description="Tyr recombinase" evidence="4">
    <location>
        <begin position="162"/>
        <end position="382"/>
    </location>
</feature>
<keyword evidence="1" id="KW-0159">Chromosome partition</keyword>
<evidence type="ECO:0000256" key="1">
    <source>
        <dbReference type="ARBA" id="ARBA00022829"/>
    </source>
</evidence>
<evidence type="ECO:0000313" key="5">
    <source>
        <dbReference type="EMBL" id="PYE38438.1"/>
    </source>
</evidence>
<dbReference type="InterPro" id="IPR013762">
    <property type="entry name" value="Integrase-like_cat_sf"/>
</dbReference>
<evidence type="ECO:0000256" key="3">
    <source>
        <dbReference type="ARBA" id="ARBA00023172"/>
    </source>
</evidence>
<keyword evidence="2" id="KW-0229">DNA integration</keyword>